<organism evidence="4 5">
    <name type="scientific">Knufia fluminis</name>
    <dbReference type="NCBI Taxonomy" id="191047"/>
    <lineage>
        <taxon>Eukaryota</taxon>
        <taxon>Fungi</taxon>
        <taxon>Dikarya</taxon>
        <taxon>Ascomycota</taxon>
        <taxon>Pezizomycotina</taxon>
        <taxon>Eurotiomycetes</taxon>
        <taxon>Chaetothyriomycetidae</taxon>
        <taxon>Chaetothyriales</taxon>
        <taxon>Trichomeriaceae</taxon>
        <taxon>Knufia</taxon>
    </lineage>
</organism>
<dbReference type="PRINTS" id="PR00081">
    <property type="entry name" value="GDHRDH"/>
</dbReference>
<evidence type="ECO:0000313" key="4">
    <source>
        <dbReference type="EMBL" id="KAK5950825.1"/>
    </source>
</evidence>
<sequence length="272" mass="29282">MATLQRHPDKLRNRTVLLIAGTGGIGKGVASALLGRGARIILTSTRQAKLDETISQLLQLYPEVPQTNVSGYTLDLGSTSVEDNIRTMVEKLKKDGIEKIDHLAYFAGDPLSMMQLEDITLDSWLKASQVRTISCILVVKHLVPLLRAAGPATSQCSPSVTLTSGAVGDKPIPGGWTLTAMITASLYGAARQLALDLKPLRVNVVSPGVVDTELWSGMSEEQRNGFYEETKKKMPTGRVGDVQDVAESYLWCMSDGNVTGEVVRTNSGSLLV</sequence>
<dbReference type="PANTHER" id="PTHR43477:SF1">
    <property type="entry name" value="DIHYDROANTICAPSIN 7-DEHYDROGENASE"/>
    <property type="match status" value="1"/>
</dbReference>
<evidence type="ECO:0000256" key="2">
    <source>
        <dbReference type="ARBA" id="ARBA00022857"/>
    </source>
</evidence>
<dbReference type="CDD" id="cd05233">
    <property type="entry name" value="SDR_c"/>
    <property type="match status" value="1"/>
</dbReference>
<reference evidence="4 5" key="1">
    <citation type="submission" date="2022-12" db="EMBL/GenBank/DDBJ databases">
        <title>Genomic features and morphological characterization of a novel Knufia sp. strain isolated from spacecraft assembly facility.</title>
        <authorList>
            <person name="Teixeira M."/>
            <person name="Chander A.M."/>
            <person name="Stajich J.E."/>
            <person name="Venkateswaran K."/>
        </authorList>
    </citation>
    <scope>NUCLEOTIDE SEQUENCE [LARGE SCALE GENOMIC DNA]</scope>
    <source>
        <strain evidence="4 5">FJI-L2-BK-P2</strain>
    </source>
</reference>
<dbReference type="InterPro" id="IPR057571">
    <property type="entry name" value="SDR_PhqE-like"/>
</dbReference>
<comment type="similarity">
    <text evidence="1">Belongs to the short-chain dehydrogenases/reductases (SDR) family.</text>
</comment>
<dbReference type="Proteomes" id="UP001316803">
    <property type="component" value="Unassembled WGS sequence"/>
</dbReference>
<proteinExistence type="inferred from homology"/>
<dbReference type="InterPro" id="IPR036291">
    <property type="entry name" value="NAD(P)-bd_dom_sf"/>
</dbReference>
<dbReference type="Pfam" id="PF23441">
    <property type="entry name" value="SDR"/>
    <property type="match status" value="1"/>
</dbReference>
<dbReference type="AlphaFoldDB" id="A0AAN8I559"/>
<comment type="caution">
    <text evidence="4">The sequence shown here is derived from an EMBL/GenBank/DDBJ whole genome shotgun (WGS) entry which is preliminary data.</text>
</comment>
<keyword evidence="2" id="KW-0521">NADP</keyword>
<dbReference type="InterPro" id="IPR051122">
    <property type="entry name" value="SDR_DHRS6-like"/>
</dbReference>
<keyword evidence="5" id="KW-1185">Reference proteome</keyword>
<dbReference type="EMBL" id="JAKLMC020000024">
    <property type="protein sequence ID" value="KAK5950825.1"/>
    <property type="molecule type" value="Genomic_DNA"/>
</dbReference>
<evidence type="ECO:0000256" key="1">
    <source>
        <dbReference type="ARBA" id="ARBA00006484"/>
    </source>
</evidence>
<dbReference type="GO" id="GO:0016491">
    <property type="term" value="F:oxidoreductase activity"/>
    <property type="evidence" value="ECO:0007669"/>
    <property type="project" value="UniProtKB-KW"/>
</dbReference>
<dbReference type="SUPFAM" id="SSF51735">
    <property type="entry name" value="NAD(P)-binding Rossmann-fold domains"/>
    <property type="match status" value="1"/>
</dbReference>
<evidence type="ECO:0000313" key="5">
    <source>
        <dbReference type="Proteomes" id="UP001316803"/>
    </source>
</evidence>
<evidence type="ECO:0000256" key="3">
    <source>
        <dbReference type="ARBA" id="ARBA00023002"/>
    </source>
</evidence>
<dbReference type="Gene3D" id="3.40.50.720">
    <property type="entry name" value="NAD(P)-binding Rossmann-like Domain"/>
    <property type="match status" value="1"/>
</dbReference>
<protein>
    <submittedName>
        <fullName evidence="4">Uncharacterized protein</fullName>
    </submittedName>
</protein>
<keyword evidence="3" id="KW-0560">Oxidoreductase</keyword>
<dbReference type="PANTHER" id="PTHR43477">
    <property type="entry name" value="DIHYDROANTICAPSIN 7-DEHYDROGENASE"/>
    <property type="match status" value="1"/>
</dbReference>
<dbReference type="InterPro" id="IPR002347">
    <property type="entry name" value="SDR_fam"/>
</dbReference>
<name>A0AAN8I559_9EURO</name>
<accession>A0AAN8I559</accession>
<gene>
    <name evidence="4" type="ORF">OHC33_008208</name>
</gene>